<reference evidence="7 8" key="1">
    <citation type="journal article" date="2016" name="BMC Genomics">
        <title>Combined genomic and structural analyses of a cultured magnetotactic bacterium reveals its niche adaptation to a dynamic environment.</title>
        <authorList>
            <person name="Araujo A.C."/>
            <person name="Morillo V."/>
            <person name="Cypriano J."/>
            <person name="Teixeira L.C."/>
            <person name="Leao P."/>
            <person name="Lyra S."/>
            <person name="Almeida L.G."/>
            <person name="Bazylinski D.A."/>
            <person name="Vasconcellos A.T."/>
            <person name="Abreu F."/>
            <person name="Lins U."/>
        </authorList>
    </citation>
    <scope>NUCLEOTIDE SEQUENCE [LARGE SCALE GENOMIC DNA]</scope>
    <source>
        <strain evidence="7 8">IT-1</strain>
    </source>
</reference>
<feature type="domain" description="Sulfatase-modifying factor enzyme-like" evidence="6">
    <location>
        <begin position="511"/>
        <end position="729"/>
    </location>
</feature>
<proteinExistence type="predicted"/>
<keyword evidence="1 3" id="KW-0853">WD repeat</keyword>
<dbReference type="PANTHER" id="PTHR19879:SF9">
    <property type="entry name" value="TRANSCRIPTION INITIATION FACTOR TFIID SUBUNIT 5"/>
    <property type="match status" value="1"/>
</dbReference>
<evidence type="ECO:0000256" key="2">
    <source>
        <dbReference type="ARBA" id="ARBA00022737"/>
    </source>
</evidence>
<dbReference type="Pfam" id="PF03781">
    <property type="entry name" value="FGE-sulfatase"/>
    <property type="match status" value="1"/>
</dbReference>
<feature type="repeat" description="WD" evidence="3">
    <location>
        <begin position="220"/>
        <end position="261"/>
    </location>
</feature>
<protein>
    <recommendedName>
        <fullName evidence="6">Sulfatase-modifying factor enzyme-like domain-containing protein</fullName>
    </recommendedName>
</protein>
<dbReference type="InterPro" id="IPR015943">
    <property type="entry name" value="WD40/YVTN_repeat-like_dom_sf"/>
</dbReference>
<dbReference type="OrthoDB" id="8169573at2"/>
<feature type="chain" id="PRO_5012486037" description="Sulfatase-modifying factor enzyme-like domain-containing protein" evidence="5">
    <location>
        <begin position="28"/>
        <end position="742"/>
    </location>
</feature>
<accession>A0A1Y2K1N2</accession>
<dbReference type="RefSeq" id="WP_085443419.1">
    <property type="nucleotide sequence ID" value="NZ_LVJN01000020.1"/>
</dbReference>
<keyword evidence="8" id="KW-1185">Reference proteome</keyword>
<dbReference type="Gene3D" id="3.90.1580.10">
    <property type="entry name" value="paralog of FGE (formylglycine-generating enzyme)"/>
    <property type="match status" value="1"/>
</dbReference>
<dbReference type="Proteomes" id="UP000194003">
    <property type="component" value="Unassembled WGS sequence"/>
</dbReference>
<dbReference type="Pfam" id="PF00400">
    <property type="entry name" value="WD40"/>
    <property type="match status" value="4"/>
</dbReference>
<dbReference type="EMBL" id="LVJN01000020">
    <property type="protein sequence ID" value="OSM01536.1"/>
    <property type="molecule type" value="Genomic_DNA"/>
</dbReference>
<feature type="compositionally biased region" description="Basic and acidic residues" evidence="4">
    <location>
        <begin position="676"/>
        <end position="688"/>
    </location>
</feature>
<dbReference type="PANTHER" id="PTHR19879">
    <property type="entry name" value="TRANSCRIPTION INITIATION FACTOR TFIID"/>
    <property type="match status" value="1"/>
</dbReference>
<feature type="repeat" description="WD" evidence="3">
    <location>
        <begin position="95"/>
        <end position="136"/>
    </location>
</feature>
<dbReference type="PROSITE" id="PS50082">
    <property type="entry name" value="WD_REPEATS_2"/>
    <property type="match status" value="4"/>
</dbReference>
<dbReference type="AlphaFoldDB" id="A0A1Y2K1N2"/>
<feature type="compositionally biased region" description="Low complexity" evidence="4">
    <location>
        <begin position="404"/>
        <end position="419"/>
    </location>
</feature>
<dbReference type="InterPro" id="IPR016187">
    <property type="entry name" value="CTDL_fold"/>
</dbReference>
<dbReference type="CDD" id="cd00200">
    <property type="entry name" value="WD40"/>
    <property type="match status" value="1"/>
</dbReference>
<dbReference type="InterPro" id="IPR042095">
    <property type="entry name" value="SUMF_sf"/>
</dbReference>
<dbReference type="STRING" id="1434232.MAIT1_01531"/>
<dbReference type="SUPFAM" id="SSF56436">
    <property type="entry name" value="C-type lectin-like"/>
    <property type="match status" value="1"/>
</dbReference>
<comment type="caution">
    <text evidence="7">The sequence shown here is derived from an EMBL/GenBank/DDBJ whole genome shotgun (WGS) entry which is preliminary data.</text>
</comment>
<dbReference type="Gene3D" id="2.130.10.10">
    <property type="entry name" value="YVTN repeat-like/Quinoprotein amine dehydrogenase"/>
    <property type="match status" value="2"/>
</dbReference>
<evidence type="ECO:0000256" key="4">
    <source>
        <dbReference type="SAM" id="MobiDB-lite"/>
    </source>
</evidence>
<feature type="repeat" description="WD" evidence="3">
    <location>
        <begin position="262"/>
        <end position="303"/>
    </location>
</feature>
<evidence type="ECO:0000256" key="3">
    <source>
        <dbReference type="PROSITE-ProRule" id="PRU00221"/>
    </source>
</evidence>
<evidence type="ECO:0000259" key="6">
    <source>
        <dbReference type="Pfam" id="PF03781"/>
    </source>
</evidence>
<dbReference type="InterPro" id="IPR001680">
    <property type="entry name" value="WD40_rpt"/>
</dbReference>
<dbReference type="InterPro" id="IPR020472">
    <property type="entry name" value="WD40_PAC1"/>
</dbReference>
<evidence type="ECO:0000256" key="5">
    <source>
        <dbReference type="SAM" id="SignalP"/>
    </source>
</evidence>
<dbReference type="PRINTS" id="PR00320">
    <property type="entry name" value="GPROTEINBRPT"/>
</dbReference>
<dbReference type="InterPro" id="IPR005532">
    <property type="entry name" value="SUMF_dom"/>
</dbReference>
<gene>
    <name evidence="7" type="ORF">MAIT1_01531</name>
</gene>
<keyword evidence="2" id="KW-0677">Repeat</keyword>
<organism evidence="7 8">
    <name type="scientific">Magnetofaba australis IT-1</name>
    <dbReference type="NCBI Taxonomy" id="1434232"/>
    <lineage>
        <taxon>Bacteria</taxon>
        <taxon>Pseudomonadati</taxon>
        <taxon>Pseudomonadota</taxon>
        <taxon>Magnetococcia</taxon>
        <taxon>Magnetococcales</taxon>
        <taxon>Magnetococcaceae</taxon>
        <taxon>Magnetofaba</taxon>
    </lineage>
</organism>
<dbReference type="SMART" id="SM00320">
    <property type="entry name" value="WD40"/>
    <property type="match status" value="5"/>
</dbReference>
<evidence type="ECO:0000313" key="7">
    <source>
        <dbReference type="EMBL" id="OSM01536.1"/>
    </source>
</evidence>
<dbReference type="SUPFAM" id="SSF50998">
    <property type="entry name" value="Quinoprotein alcohol dehydrogenase-like"/>
    <property type="match status" value="1"/>
</dbReference>
<dbReference type="InterPro" id="IPR019775">
    <property type="entry name" value="WD40_repeat_CS"/>
</dbReference>
<evidence type="ECO:0000256" key="1">
    <source>
        <dbReference type="ARBA" id="ARBA00022574"/>
    </source>
</evidence>
<dbReference type="InterPro" id="IPR011047">
    <property type="entry name" value="Quinoprotein_ADH-like_sf"/>
</dbReference>
<feature type="repeat" description="WD" evidence="3">
    <location>
        <begin position="137"/>
        <end position="178"/>
    </location>
</feature>
<feature type="region of interest" description="Disordered" evidence="4">
    <location>
        <begin position="457"/>
        <end position="477"/>
    </location>
</feature>
<evidence type="ECO:0000313" key="8">
    <source>
        <dbReference type="Proteomes" id="UP000194003"/>
    </source>
</evidence>
<dbReference type="PROSITE" id="PS00678">
    <property type="entry name" value="WD_REPEATS_1"/>
    <property type="match status" value="3"/>
</dbReference>
<feature type="signal peptide" evidence="5">
    <location>
        <begin position="1"/>
        <end position="27"/>
    </location>
</feature>
<feature type="region of interest" description="Disordered" evidence="4">
    <location>
        <begin position="676"/>
        <end position="716"/>
    </location>
</feature>
<dbReference type="PROSITE" id="PS50294">
    <property type="entry name" value="WD_REPEATS_REGION"/>
    <property type="match status" value="4"/>
</dbReference>
<name>A0A1Y2K1N2_9PROT</name>
<sequence>MVSLKRLFTLVAAAVMPAALIAPMAHANGLAPVNGLAPAGMQQQTSMLAPLGPMVPVEAHIPATFSPGGRLLAEAEPDGSVAVRDLTNNGLLSRLRGHQGGVTSISFSPDGRRVVTGGNDRTARLWDAATGKLEATLGGHGGVVQAVSFSMDGRFVLTGGADSTVRLWDAKSGRILRIQPRETRLISFAPDRRYAVSVDTADPRLIHHWESVSGEEVGVFEGHTWHITRLIFSPDGKRMASADGAGAIILWDTTTREPVSVLQGHNGPVASLAFSRDSKRLLSADRDHAITLWDAETGQPWYSLQAPPEGVAVVAFDAQETAMPLTLSPDGALRSWDPQTAESKLLRAGRSVTLEVSSPTETIAPAPAPEVLLPVVPTAPMEPVPPAPAANIEGALTPPDAYDGPIPAAQAAPGSAPPSKSVTPPTMGHNRSAPLKPQAAAAPVSGAFSFPRATHVAPPVQQARAQRVTPSRVQPAPMRKAVAQSKPAAPSPRAAMAALFQEPRSGVTFAWAPGGCYKMGANGAEITRAETPAHRVCVDGFWMGRFEVTQEQWTRLMKKNPSQFRNGPNYPVEQVSWSDVQEFVRRLNAASTDGARYRLPTEAEWEFACRAGGPADRPCGGSSNVVAWHNGNAPLGTQPVGGKAPNALGLYDMSGNVLEWTADGYRENFHKIASRRDGLRNPHGDADSPNRAVRGGSWRSQGDESLRASRRHGLPPQLKHASLGFRLVRVGPPPAAMTAQAR</sequence>
<feature type="region of interest" description="Disordered" evidence="4">
    <location>
        <begin position="404"/>
        <end position="434"/>
    </location>
</feature>
<keyword evidence="5" id="KW-0732">Signal</keyword>